<dbReference type="RefSeq" id="WP_358470709.1">
    <property type="nucleotide sequence ID" value="NZ_JBEZAE010000009.1"/>
</dbReference>
<protein>
    <submittedName>
        <fullName evidence="2">Uncharacterized protein</fullName>
    </submittedName>
</protein>
<name>A0ABV3CBI1_9ACTN</name>
<reference evidence="2 3" key="1">
    <citation type="submission" date="2024-06" db="EMBL/GenBank/DDBJ databases">
        <title>The Natural Products Discovery Center: Release of the First 8490 Sequenced Strains for Exploring Actinobacteria Biosynthetic Diversity.</title>
        <authorList>
            <person name="Kalkreuter E."/>
            <person name="Kautsar S.A."/>
            <person name="Yang D."/>
            <person name="Bader C.D."/>
            <person name="Teijaro C.N."/>
            <person name="Fluegel L."/>
            <person name="Davis C.M."/>
            <person name="Simpson J.R."/>
            <person name="Lauterbach L."/>
            <person name="Steele A.D."/>
            <person name="Gui C."/>
            <person name="Meng S."/>
            <person name="Li G."/>
            <person name="Viehrig K."/>
            <person name="Ye F."/>
            <person name="Su P."/>
            <person name="Kiefer A.F."/>
            <person name="Nichols A."/>
            <person name="Cepeda A.J."/>
            <person name="Yan W."/>
            <person name="Fan B."/>
            <person name="Jiang Y."/>
            <person name="Adhikari A."/>
            <person name="Zheng C.-J."/>
            <person name="Schuster L."/>
            <person name="Cowan T.M."/>
            <person name="Smanski M.J."/>
            <person name="Chevrette M.G."/>
            <person name="De Carvalho L.P.S."/>
            <person name="Shen B."/>
        </authorList>
    </citation>
    <scope>NUCLEOTIDE SEQUENCE [LARGE SCALE GENOMIC DNA]</scope>
    <source>
        <strain evidence="2 3">NPDC045974</strain>
    </source>
</reference>
<evidence type="ECO:0000313" key="2">
    <source>
        <dbReference type="EMBL" id="MEU7071843.1"/>
    </source>
</evidence>
<dbReference type="EMBL" id="JBEZAE010000009">
    <property type="protein sequence ID" value="MEU7071843.1"/>
    <property type="molecule type" value="Genomic_DNA"/>
</dbReference>
<organism evidence="2 3">
    <name type="scientific">Streptomyces narbonensis</name>
    <dbReference type="NCBI Taxonomy" id="67333"/>
    <lineage>
        <taxon>Bacteria</taxon>
        <taxon>Bacillati</taxon>
        <taxon>Actinomycetota</taxon>
        <taxon>Actinomycetes</taxon>
        <taxon>Kitasatosporales</taxon>
        <taxon>Streptomycetaceae</taxon>
        <taxon>Streptomyces</taxon>
    </lineage>
</organism>
<proteinExistence type="predicted"/>
<evidence type="ECO:0000313" key="3">
    <source>
        <dbReference type="Proteomes" id="UP001551329"/>
    </source>
</evidence>
<comment type="caution">
    <text evidence="2">The sequence shown here is derived from an EMBL/GenBank/DDBJ whole genome shotgun (WGS) entry which is preliminary data.</text>
</comment>
<evidence type="ECO:0000256" key="1">
    <source>
        <dbReference type="SAM" id="MobiDB-lite"/>
    </source>
</evidence>
<keyword evidence="3" id="KW-1185">Reference proteome</keyword>
<dbReference type="Proteomes" id="UP001551329">
    <property type="component" value="Unassembled WGS sequence"/>
</dbReference>
<sequence>MDPATSTGAFREAYELQARQFATPSVPAQATRVKGTPSEPDALLGEGEAQS</sequence>
<feature type="region of interest" description="Disordered" evidence="1">
    <location>
        <begin position="25"/>
        <end position="51"/>
    </location>
</feature>
<gene>
    <name evidence="2" type="ORF">AB0A88_17110</name>
</gene>
<accession>A0ABV3CBI1</accession>